<name>A0A378Q216_9GAMM</name>
<dbReference type="EMBL" id="UGQA01000001">
    <property type="protein sequence ID" value="STY94799.1"/>
    <property type="molecule type" value="Genomic_DNA"/>
</dbReference>
<evidence type="ECO:0000256" key="1">
    <source>
        <dbReference type="SAM" id="MobiDB-lite"/>
    </source>
</evidence>
<proteinExistence type="predicted"/>
<evidence type="ECO:0000313" key="2">
    <source>
        <dbReference type="EMBL" id="STY94799.1"/>
    </source>
</evidence>
<organism evidence="2 3">
    <name type="scientific">Faucicola atlantae</name>
    <dbReference type="NCBI Taxonomy" id="34059"/>
    <lineage>
        <taxon>Bacteria</taxon>
        <taxon>Pseudomonadati</taxon>
        <taxon>Pseudomonadota</taxon>
        <taxon>Gammaproteobacteria</taxon>
        <taxon>Moraxellales</taxon>
        <taxon>Moraxellaceae</taxon>
        <taxon>Faucicola</taxon>
    </lineage>
</organism>
<dbReference type="AlphaFoldDB" id="A0A378Q216"/>
<protein>
    <submittedName>
        <fullName evidence="2">Uncharacterized protein</fullName>
    </submittedName>
</protein>
<dbReference type="RefSeq" id="WP_143821833.1">
    <property type="nucleotide sequence ID" value="NZ_CP171125.1"/>
</dbReference>
<gene>
    <name evidence="2" type="ORF">NCTC11091_00569</name>
</gene>
<sequence>MQPTTSMDIHELQNRAEQLVENAELNRESVTTTEVEPDTLDEVVTAPQAQLNQLDSDTPKQPVGNSHNA</sequence>
<accession>A0A378Q216</accession>
<evidence type="ECO:0000313" key="3">
    <source>
        <dbReference type="Proteomes" id="UP000255193"/>
    </source>
</evidence>
<feature type="region of interest" description="Disordered" evidence="1">
    <location>
        <begin position="49"/>
        <end position="69"/>
    </location>
</feature>
<dbReference type="Proteomes" id="UP000255193">
    <property type="component" value="Unassembled WGS sequence"/>
</dbReference>
<reference evidence="2 3" key="1">
    <citation type="submission" date="2018-06" db="EMBL/GenBank/DDBJ databases">
        <authorList>
            <consortium name="Pathogen Informatics"/>
            <person name="Doyle S."/>
        </authorList>
    </citation>
    <scope>NUCLEOTIDE SEQUENCE [LARGE SCALE GENOMIC DNA]</scope>
    <source>
        <strain evidence="2 3">NCTC11091</strain>
    </source>
</reference>